<keyword evidence="2" id="KW-1185">Reference proteome</keyword>
<organism evidence="1 2">
    <name type="scientific">Psophocarpus tetragonolobus</name>
    <name type="common">Winged bean</name>
    <name type="synonym">Dolichos tetragonolobus</name>
    <dbReference type="NCBI Taxonomy" id="3891"/>
    <lineage>
        <taxon>Eukaryota</taxon>
        <taxon>Viridiplantae</taxon>
        <taxon>Streptophyta</taxon>
        <taxon>Embryophyta</taxon>
        <taxon>Tracheophyta</taxon>
        <taxon>Spermatophyta</taxon>
        <taxon>Magnoliopsida</taxon>
        <taxon>eudicotyledons</taxon>
        <taxon>Gunneridae</taxon>
        <taxon>Pentapetalae</taxon>
        <taxon>rosids</taxon>
        <taxon>fabids</taxon>
        <taxon>Fabales</taxon>
        <taxon>Fabaceae</taxon>
        <taxon>Papilionoideae</taxon>
        <taxon>50 kb inversion clade</taxon>
        <taxon>NPAAA clade</taxon>
        <taxon>indigoferoid/millettioid clade</taxon>
        <taxon>Phaseoleae</taxon>
        <taxon>Psophocarpus</taxon>
    </lineage>
</organism>
<gene>
    <name evidence="1" type="ORF">VNO78_01560</name>
</gene>
<dbReference type="Proteomes" id="UP001386955">
    <property type="component" value="Unassembled WGS sequence"/>
</dbReference>
<accession>A0AAN9SY17</accession>
<sequence length="92" mass="10237">MYLARLLIPAGIVRLILWSRSVVWLRDPPRVFPISLAIASVPGGLVEVGDRTRATVPELQNASNFGLRYNDERSSTDLQKCMSLALHCAKMN</sequence>
<evidence type="ECO:0000313" key="2">
    <source>
        <dbReference type="Proteomes" id="UP001386955"/>
    </source>
</evidence>
<reference evidence="1 2" key="1">
    <citation type="submission" date="2024-01" db="EMBL/GenBank/DDBJ databases">
        <title>The genomes of 5 underutilized Papilionoideae crops provide insights into root nodulation and disease resistanc.</title>
        <authorList>
            <person name="Jiang F."/>
        </authorList>
    </citation>
    <scope>NUCLEOTIDE SEQUENCE [LARGE SCALE GENOMIC DNA]</scope>
    <source>
        <strain evidence="1">DUOXIRENSHENG_FW03</strain>
        <tissue evidence="1">Leaves</tissue>
    </source>
</reference>
<dbReference type="EMBL" id="JAYMYS010000001">
    <property type="protein sequence ID" value="KAK7410622.1"/>
    <property type="molecule type" value="Genomic_DNA"/>
</dbReference>
<protein>
    <submittedName>
        <fullName evidence="1">Uncharacterized protein</fullName>
    </submittedName>
</protein>
<proteinExistence type="predicted"/>
<evidence type="ECO:0000313" key="1">
    <source>
        <dbReference type="EMBL" id="KAK7410622.1"/>
    </source>
</evidence>
<dbReference type="AlphaFoldDB" id="A0AAN9SY17"/>
<comment type="caution">
    <text evidence="1">The sequence shown here is derived from an EMBL/GenBank/DDBJ whole genome shotgun (WGS) entry which is preliminary data.</text>
</comment>
<name>A0AAN9SY17_PSOTE</name>